<comment type="similarity">
    <text evidence="3">Belongs to the glycosyltransferase 2 family. OpgH subfamily.</text>
</comment>
<accession>A0A316GP56</accession>
<feature type="transmembrane region" description="Helical" evidence="12">
    <location>
        <begin position="367"/>
        <end position="388"/>
    </location>
</feature>
<dbReference type="SUPFAM" id="SSF53448">
    <property type="entry name" value="Nucleotide-diphospho-sugar transferases"/>
    <property type="match status" value="1"/>
</dbReference>
<evidence type="ECO:0000256" key="7">
    <source>
        <dbReference type="ARBA" id="ARBA00022676"/>
    </source>
</evidence>
<dbReference type="InterPro" id="IPR001173">
    <property type="entry name" value="Glyco_trans_2-like"/>
</dbReference>
<dbReference type="GO" id="GO:0016758">
    <property type="term" value="F:hexosyltransferase activity"/>
    <property type="evidence" value="ECO:0007669"/>
    <property type="project" value="TreeGrafter"/>
</dbReference>
<protein>
    <recommendedName>
        <fullName evidence="4">Glucans biosynthesis glucosyltransferase H</fullName>
    </recommendedName>
</protein>
<dbReference type="PANTHER" id="PTHR43867:SF5">
    <property type="entry name" value="GLUCANS BIOSYNTHESIS GLUCOSYLTRANSFERASE H"/>
    <property type="match status" value="1"/>
</dbReference>
<dbReference type="Gene3D" id="3.90.550.10">
    <property type="entry name" value="Spore Coat Polysaccharide Biosynthesis Protein SpsA, Chain A"/>
    <property type="match status" value="1"/>
</dbReference>
<keyword evidence="7" id="KW-0328">Glycosyltransferase</keyword>
<evidence type="ECO:0000256" key="4">
    <source>
        <dbReference type="ARBA" id="ARBA00020585"/>
    </source>
</evidence>
<feature type="transmembrane region" description="Helical" evidence="12">
    <location>
        <begin position="394"/>
        <end position="414"/>
    </location>
</feature>
<name>A0A316GP56_9RHOB</name>
<evidence type="ECO:0000256" key="10">
    <source>
        <dbReference type="ARBA" id="ARBA00022989"/>
    </source>
</evidence>
<evidence type="ECO:0000256" key="8">
    <source>
        <dbReference type="ARBA" id="ARBA00022679"/>
    </source>
</evidence>
<comment type="subcellular location">
    <subcellularLocation>
        <location evidence="1">Cell inner membrane</location>
        <topology evidence="1">Multi-pass membrane protein</topology>
    </subcellularLocation>
</comment>
<evidence type="ECO:0000256" key="5">
    <source>
        <dbReference type="ARBA" id="ARBA00022475"/>
    </source>
</evidence>
<evidence type="ECO:0000256" key="1">
    <source>
        <dbReference type="ARBA" id="ARBA00004429"/>
    </source>
</evidence>
<dbReference type="EMBL" id="QGGW01000001">
    <property type="protein sequence ID" value="PWK62940.1"/>
    <property type="molecule type" value="Genomic_DNA"/>
</dbReference>
<evidence type="ECO:0000256" key="3">
    <source>
        <dbReference type="ARBA" id="ARBA00009337"/>
    </source>
</evidence>
<dbReference type="NCBIfam" id="NF003962">
    <property type="entry name" value="PRK05454.2-5"/>
    <property type="match status" value="1"/>
</dbReference>
<feature type="transmembrane region" description="Helical" evidence="12">
    <location>
        <begin position="426"/>
        <end position="447"/>
    </location>
</feature>
<keyword evidence="5" id="KW-1003">Cell membrane</keyword>
<comment type="caution">
    <text evidence="14">The sequence shown here is derived from an EMBL/GenBank/DDBJ whole genome shotgun (WGS) entry which is preliminary data.</text>
</comment>
<evidence type="ECO:0000313" key="15">
    <source>
        <dbReference type="Proteomes" id="UP000245708"/>
    </source>
</evidence>
<dbReference type="RefSeq" id="WP_109665983.1">
    <property type="nucleotide sequence ID" value="NZ_QGGW01000001.1"/>
</dbReference>
<dbReference type="PANTHER" id="PTHR43867">
    <property type="entry name" value="CELLULOSE SYNTHASE CATALYTIC SUBUNIT A [UDP-FORMING]"/>
    <property type="match status" value="1"/>
</dbReference>
<gene>
    <name evidence="14" type="ORF">C7455_101981</name>
</gene>
<dbReference type="GO" id="GO:0005886">
    <property type="term" value="C:plasma membrane"/>
    <property type="evidence" value="ECO:0007669"/>
    <property type="project" value="UniProtKB-SubCell"/>
</dbReference>
<keyword evidence="10 12" id="KW-1133">Transmembrane helix</keyword>
<dbReference type="AlphaFoldDB" id="A0A316GP56"/>
<evidence type="ECO:0000256" key="2">
    <source>
        <dbReference type="ARBA" id="ARBA00005001"/>
    </source>
</evidence>
<evidence type="ECO:0000259" key="13">
    <source>
        <dbReference type="Pfam" id="PF13632"/>
    </source>
</evidence>
<dbReference type="Pfam" id="PF13632">
    <property type="entry name" value="Glyco_trans_2_3"/>
    <property type="match status" value="1"/>
</dbReference>
<keyword evidence="11 12" id="KW-0472">Membrane</keyword>
<reference evidence="14 15" key="1">
    <citation type="submission" date="2018-05" db="EMBL/GenBank/DDBJ databases">
        <title>Genomic Encyclopedia of Type Strains, Phase IV (KMG-IV): sequencing the most valuable type-strain genomes for metagenomic binning, comparative biology and taxonomic classification.</title>
        <authorList>
            <person name="Goeker M."/>
        </authorList>
    </citation>
    <scope>NUCLEOTIDE SEQUENCE [LARGE SCALE GENOMIC DNA]</scope>
    <source>
        <strain evidence="14 15">DSM 16097</strain>
    </source>
</reference>
<keyword evidence="15" id="KW-1185">Reference proteome</keyword>
<dbReference type="Proteomes" id="UP000245708">
    <property type="component" value="Unassembled WGS sequence"/>
</dbReference>
<evidence type="ECO:0000256" key="12">
    <source>
        <dbReference type="SAM" id="Phobius"/>
    </source>
</evidence>
<feature type="transmembrane region" description="Helical" evidence="12">
    <location>
        <begin position="55"/>
        <end position="79"/>
    </location>
</feature>
<sequence>MSLAESHIGPFVGPRPAGRHWHLWAYAALTAMLAGGLVTAVALSVTEWTFASGLALVLVTLSAIWISGGAATAVLGLLLPARAVRALPAGWLPQGSTAVLVTLCGEEATPLAAALADLRRGLDRLGLHHKAQIFVLSDTSRDDKIAAEEAALAPLMADGRVIYRRRAVNTGRKPGNIADWLHSHGDRFAYMMVLDADSRMSADRIRALIHSLETRPRTGLLQAGMTLVPAQSRFGRHQRLSARLLSPNFGRGMAAWSGEAGNYWGHNAIMRVVAFRSAADLPVLSGPAPFGGVPLSHDFVEAAWIVRAGWAVELDPATAGSAEDGPQTLAEFHRRDRRWCQGNLQHVRLLGEPGLDPLSRVHFASGIMGYLAAPIWLALLALFGSGAVPVSGPLPFALIVSVLLLPKLCALAVWMVRARGMARRLVFLRAGLVELVVSTLVAPLIMLRQSGAVASVLIGRDCGWKSGKAARRALPKGLPEAVTGVALMALAVAAGQAAAVWWLVPVALPLVAAPVLVPVLDGVA</sequence>
<feature type="transmembrane region" description="Helical" evidence="12">
    <location>
        <begin position="21"/>
        <end position="43"/>
    </location>
</feature>
<proteinExistence type="inferred from homology"/>
<evidence type="ECO:0000256" key="11">
    <source>
        <dbReference type="ARBA" id="ARBA00023136"/>
    </source>
</evidence>
<dbReference type="InterPro" id="IPR050321">
    <property type="entry name" value="Glycosyltr_2/OpgH_subfam"/>
</dbReference>
<comment type="pathway">
    <text evidence="2">Glycan metabolism; osmoregulated periplasmic glucan (OPG) biosynthesis.</text>
</comment>
<keyword evidence="9 12" id="KW-0812">Transmembrane</keyword>
<keyword evidence="6" id="KW-0997">Cell inner membrane</keyword>
<dbReference type="OrthoDB" id="9775281at2"/>
<evidence type="ECO:0000256" key="9">
    <source>
        <dbReference type="ARBA" id="ARBA00022692"/>
    </source>
</evidence>
<evidence type="ECO:0000256" key="6">
    <source>
        <dbReference type="ARBA" id="ARBA00022519"/>
    </source>
</evidence>
<feature type="domain" description="Glycosyltransferase 2-like" evidence="13">
    <location>
        <begin position="192"/>
        <end position="405"/>
    </location>
</feature>
<organism evidence="14 15">
    <name type="scientific">Roseicyclus mahoneyensis</name>
    <dbReference type="NCBI Taxonomy" id="164332"/>
    <lineage>
        <taxon>Bacteria</taxon>
        <taxon>Pseudomonadati</taxon>
        <taxon>Pseudomonadota</taxon>
        <taxon>Alphaproteobacteria</taxon>
        <taxon>Rhodobacterales</taxon>
        <taxon>Roseobacteraceae</taxon>
        <taxon>Roseicyclus</taxon>
    </lineage>
</organism>
<keyword evidence="8 14" id="KW-0808">Transferase</keyword>
<evidence type="ECO:0000313" key="14">
    <source>
        <dbReference type="EMBL" id="PWK62940.1"/>
    </source>
</evidence>
<dbReference type="InterPro" id="IPR029044">
    <property type="entry name" value="Nucleotide-diphossugar_trans"/>
</dbReference>